<evidence type="ECO:0000313" key="2">
    <source>
        <dbReference type="Proteomes" id="UP000192727"/>
    </source>
</evidence>
<dbReference type="PANTHER" id="PTHR34796">
    <property type="entry name" value="EXPRESSED PROTEIN"/>
    <property type="match status" value="1"/>
</dbReference>
<dbReference type="EMBL" id="CP020557">
    <property type="protein sequence ID" value="ARF69318.1"/>
    <property type="molecule type" value="Genomic_DNA"/>
</dbReference>
<dbReference type="AlphaFoldDB" id="A0A1V0UW85"/>
<dbReference type="Gene3D" id="1.10.3450.10">
    <property type="entry name" value="TTHA0068-like"/>
    <property type="match status" value="1"/>
</dbReference>
<dbReference type="InterPro" id="IPR005500">
    <property type="entry name" value="DUF309"/>
</dbReference>
<sequence>MKTPYNPLLIAFVYHFNETEDYFECHEVLEELWMEEGRDIFYQGLLQIAVGLYHHRNGNVSGAIKLLSGGIDKLGREPGRNEGMDIGKLLADSRSCLTRLQQEENLPFCPLKIRILDKKLEEALSILITNPPERQADQE</sequence>
<dbReference type="RefSeq" id="WP_083041026.1">
    <property type="nucleotide sequence ID" value="NZ_CP020557.1"/>
</dbReference>
<dbReference type="Pfam" id="PF03745">
    <property type="entry name" value="DUF309"/>
    <property type="match status" value="1"/>
</dbReference>
<accession>A0A1V0UW85</accession>
<proteinExistence type="predicted"/>
<evidence type="ECO:0008006" key="3">
    <source>
        <dbReference type="Google" id="ProtNLM"/>
    </source>
</evidence>
<evidence type="ECO:0000313" key="1">
    <source>
        <dbReference type="EMBL" id="ARF69318.1"/>
    </source>
</evidence>
<organism evidence="1 2">
    <name type="scientific">Paenibacillus larvae subsp. pulvifaciens</name>
    <dbReference type="NCBI Taxonomy" id="1477"/>
    <lineage>
        <taxon>Bacteria</taxon>
        <taxon>Bacillati</taxon>
        <taxon>Bacillota</taxon>
        <taxon>Bacilli</taxon>
        <taxon>Bacillales</taxon>
        <taxon>Paenibacillaceae</taxon>
        <taxon>Paenibacillus</taxon>
    </lineage>
</organism>
<protein>
    <recommendedName>
        <fullName evidence="3">DUF309 domain-containing protein</fullName>
    </recommendedName>
</protein>
<dbReference type="PANTHER" id="PTHR34796:SF1">
    <property type="entry name" value="EXPRESSED PROTEIN"/>
    <property type="match status" value="1"/>
</dbReference>
<gene>
    <name evidence="1" type="ORF">B7C51_18105</name>
</gene>
<reference evidence="1 2" key="1">
    <citation type="submission" date="2017-03" db="EMBL/GenBank/DDBJ databases">
        <title>Paenibacillus larvae genome sequencing.</title>
        <authorList>
            <person name="Dingman D.W."/>
        </authorList>
    </citation>
    <scope>NUCLEOTIDE SEQUENCE [LARGE SCALE GENOMIC DNA]</scope>
    <source>
        <strain evidence="1 2">SAG 10367</strain>
    </source>
</reference>
<dbReference type="SUPFAM" id="SSF140663">
    <property type="entry name" value="TTHA0068-like"/>
    <property type="match status" value="1"/>
</dbReference>
<name>A0A1V0UW85_9BACL</name>
<dbReference type="Proteomes" id="UP000192727">
    <property type="component" value="Chromosome"/>
</dbReference>
<dbReference type="InterPro" id="IPR023203">
    <property type="entry name" value="TTHA0068_sf"/>
</dbReference>